<keyword evidence="1" id="KW-0472">Membrane</keyword>
<dbReference type="RefSeq" id="WP_110518154.1">
    <property type="nucleotide sequence ID" value="NZ_PDOF01000001.1"/>
</dbReference>
<protein>
    <recommendedName>
        <fullName evidence="2">DUF4395 domain-containing protein</fullName>
    </recommendedName>
</protein>
<dbReference type="PIRSF" id="PIRSF030042">
    <property type="entry name" value="UCP030042"/>
    <property type="match status" value="1"/>
</dbReference>
<comment type="caution">
    <text evidence="3">The sequence shown here is derived from an EMBL/GenBank/DDBJ whole genome shotgun (WGS) entry which is preliminary data.</text>
</comment>
<sequence>MKAIPLGFVKANQTMLVFLTLSSLVFQSAVLLAVTVMIAWISLLFGPKANPAVMVYRRFVSPDPEGETEAAELARFNQSIAAVLISLGFVLHVVFQTWAAWLPVLMVTVAASAALLGYCIGCVIYFQYKKVMFKLKKKRSSA</sequence>
<gene>
    <name evidence="3" type="ORF">CR205_06705</name>
</gene>
<dbReference type="InterPro" id="IPR025508">
    <property type="entry name" value="DUF4395"/>
</dbReference>
<evidence type="ECO:0000313" key="3">
    <source>
        <dbReference type="EMBL" id="PYZ98282.1"/>
    </source>
</evidence>
<evidence type="ECO:0000256" key="1">
    <source>
        <dbReference type="SAM" id="Phobius"/>
    </source>
</evidence>
<feature type="domain" description="DUF4395" evidence="2">
    <location>
        <begin position="9"/>
        <end position="130"/>
    </location>
</feature>
<dbReference type="Proteomes" id="UP000248066">
    <property type="component" value="Unassembled WGS sequence"/>
</dbReference>
<keyword evidence="1" id="KW-1133">Transmembrane helix</keyword>
<dbReference type="EMBL" id="PDOF01000001">
    <property type="protein sequence ID" value="PYZ98282.1"/>
    <property type="molecule type" value="Genomic_DNA"/>
</dbReference>
<accession>A0A2W0HMI2</accession>
<dbReference type="InterPro" id="IPR016942">
    <property type="entry name" value="UCP030042"/>
</dbReference>
<name>A0A2W0HMI2_9BACI</name>
<feature type="transmembrane region" description="Helical" evidence="1">
    <location>
        <begin position="105"/>
        <end position="128"/>
    </location>
</feature>
<dbReference type="OrthoDB" id="2376580at2"/>
<dbReference type="Pfam" id="PF14340">
    <property type="entry name" value="DUF4395"/>
    <property type="match status" value="1"/>
</dbReference>
<reference evidence="3 4" key="1">
    <citation type="submission" date="2017-10" db="EMBL/GenBank/DDBJ databases">
        <title>Bacillus sp. nov., a halophilic bacterium isolated from a Yangshapao Lake.</title>
        <authorList>
            <person name="Wang H."/>
        </authorList>
    </citation>
    <scope>NUCLEOTIDE SEQUENCE [LARGE SCALE GENOMIC DNA]</scope>
    <source>
        <strain evidence="3 4">YSP-3</strain>
    </source>
</reference>
<evidence type="ECO:0000259" key="2">
    <source>
        <dbReference type="Pfam" id="PF14340"/>
    </source>
</evidence>
<feature type="transmembrane region" description="Helical" evidence="1">
    <location>
        <begin position="24"/>
        <end position="45"/>
    </location>
</feature>
<feature type="transmembrane region" description="Helical" evidence="1">
    <location>
        <begin position="80"/>
        <end position="99"/>
    </location>
</feature>
<dbReference type="AlphaFoldDB" id="A0A2W0HMI2"/>
<keyword evidence="1" id="KW-0812">Transmembrane</keyword>
<organism evidence="3 4">
    <name type="scientific">Alteribacter lacisalsi</name>
    <dbReference type="NCBI Taxonomy" id="2045244"/>
    <lineage>
        <taxon>Bacteria</taxon>
        <taxon>Bacillati</taxon>
        <taxon>Bacillota</taxon>
        <taxon>Bacilli</taxon>
        <taxon>Bacillales</taxon>
        <taxon>Bacillaceae</taxon>
        <taxon>Alteribacter</taxon>
    </lineage>
</organism>
<evidence type="ECO:0000313" key="4">
    <source>
        <dbReference type="Proteomes" id="UP000248066"/>
    </source>
</evidence>
<proteinExistence type="predicted"/>
<keyword evidence="4" id="KW-1185">Reference proteome</keyword>